<evidence type="ECO:0000313" key="2">
    <source>
        <dbReference type="Proteomes" id="UP000887159"/>
    </source>
</evidence>
<accession>A0A8X6WK94</accession>
<evidence type="ECO:0000313" key="1">
    <source>
        <dbReference type="EMBL" id="GFY35586.1"/>
    </source>
</evidence>
<proteinExistence type="predicted"/>
<dbReference type="EMBL" id="BMAU01021432">
    <property type="protein sequence ID" value="GFY35586.1"/>
    <property type="molecule type" value="Genomic_DNA"/>
</dbReference>
<name>A0A8X6WK94_TRICX</name>
<dbReference type="Proteomes" id="UP000887159">
    <property type="component" value="Unassembled WGS sequence"/>
</dbReference>
<gene>
    <name evidence="1" type="primary">NCL1_22976</name>
    <name evidence="1" type="ORF">TNCV_196861</name>
</gene>
<reference evidence="1" key="1">
    <citation type="submission" date="2020-08" db="EMBL/GenBank/DDBJ databases">
        <title>Multicomponent nature underlies the extraordinary mechanical properties of spider dragline silk.</title>
        <authorList>
            <person name="Kono N."/>
            <person name="Nakamura H."/>
            <person name="Mori M."/>
            <person name="Yoshida Y."/>
            <person name="Ohtoshi R."/>
            <person name="Malay A.D."/>
            <person name="Moran D.A.P."/>
            <person name="Tomita M."/>
            <person name="Numata K."/>
            <person name="Arakawa K."/>
        </authorList>
    </citation>
    <scope>NUCLEOTIDE SEQUENCE</scope>
</reference>
<organism evidence="1 2">
    <name type="scientific">Trichonephila clavipes</name>
    <name type="common">Golden silk orbweaver</name>
    <name type="synonym">Nephila clavipes</name>
    <dbReference type="NCBI Taxonomy" id="2585209"/>
    <lineage>
        <taxon>Eukaryota</taxon>
        <taxon>Metazoa</taxon>
        <taxon>Ecdysozoa</taxon>
        <taxon>Arthropoda</taxon>
        <taxon>Chelicerata</taxon>
        <taxon>Arachnida</taxon>
        <taxon>Araneae</taxon>
        <taxon>Araneomorphae</taxon>
        <taxon>Entelegynae</taxon>
        <taxon>Araneoidea</taxon>
        <taxon>Nephilidae</taxon>
        <taxon>Trichonephila</taxon>
    </lineage>
</organism>
<keyword evidence="2" id="KW-1185">Reference proteome</keyword>
<sequence length="137" mass="15275">MIWESRVRRCRVTIESPDATEHPSYREVDALEICHGSNTLAGVGMGSNPGEGMDVCKCRMPSQQGSTLNSRRAASPLVRLVEGKERWEAPDFPLGCSPSKLGRNQAKNRIVTCMVLVATTNERRNKLPIYCNEFRVP</sequence>
<dbReference type="AlphaFoldDB" id="A0A8X6WK94"/>
<protein>
    <submittedName>
        <fullName evidence="1">Uncharacterized protein</fullName>
    </submittedName>
</protein>
<comment type="caution">
    <text evidence="1">The sequence shown here is derived from an EMBL/GenBank/DDBJ whole genome shotgun (WGS) entry which is preliminary data.</text>
</comment>